<feature type="compositionally biased region" description="Low complexity" evidence="2">
    <location>
        <begin position="406"/>
        <end position="430"/>
    </location>
</feature>
<dbReference type="GeneID" id="27357226"/>
<evidence type="ECO:0000313" key="4">
    <source>
        <dbReference type="Proteomes" id="UP000053342"/>
    </source>
</evidence>
<gene>
    <name evidence="3" type="ORF">PV06_05152</name>
</gene>
<dbReference type="EMBL" id="KN847335">
    <property type="protein sequence ID" value="KIW44118.1"/>
    <property type="molecule type" value="Genomic_DNA"/>
</dbReference>
<feature type="region of interest" description="Disordered" evidence="2">
    <location>
        <begin position="496"/>
        <end position="641"/>
    </location>
</feature>
<feature type="compositionally biased region" description="Acidic residues" evidence="2">
    <location>
        <begin position="590"/>
        <end position="599"/>
    </location>
</feature>
<name>A0A0D2DME0_9EURO</name>
<feature type="compositionally biased region" description="Basic and acidic residues" evidence="2">
    <location>
        <begin position="496"/>
        <end position="512"/>
    </location>
</feature>
<reference evidence="3 4" key="1">
    <citation type="submission" date="2015-01" db="EMBL/GenBank/DDBJ databases">
        <title>The Genome Sequence of Exophiala oligosperma CBS72588.</title>
        <authorList>
            <consortium name="The Broad Institute Genomics Platform"/>
            <person name="Cuomo C."/>
            <person name="de Hoog S."/>
            <person name="Gorbushina A."/>
            <person name="Stielow B."/>
            <person name="Teixiera M."/>
            <person name="Abouelleil A."/>
            <person name="Chapman S.B."/>
            <person name="Priest M."/>
            <person name="Young S.K."/>
            <person name="Wortman J."/>
            <person name="Nusbaum C."/>
            <person name="Birren B."/>
        </authorList>
    </citation>
    <scope>NUCLEOTIDE SEQUENCE [LARGE SCALE GENOMIC DNA]</scope>
    <source>
        <strain evidence="3 4">CBS 72588</strain>
    </source>
</reference>
<dbReference type="RefSeq" id="XP_016264334.1">
    <property type="nucleotide sequence ID" value="XM_016406128.1"/>
</dbReference>
<accession>A0A0D2DME0</accession>
<protein>
    <submittedName>
        <fullName evidence="3">Uncharacterized protein</fullName>
    </submittedName>
</protein>
<dbReference type="AlphaFoldDB" id="A0A0D2DME0"/>
<feature type="coiled-coil region" evidence="1">
    <location>
        <begin position="220"/>
        <end position="247"/>
    </location>
</feature>
<keyword evidence="4" id="KW-1185">Reference proteome</keyword>
<evidence type="ECO:0000256" key="2">
    <source>
        <dbReference type="SAM" id="MobiDB-lite"/>
    </source>
</evidence>
<dbReference type="OrthoDB" id="10532264at2759"/>
<organism evidence="3 4">
    <name type="scientific">Exophiala oligosperma</name>
    <dbReference type="NCBI Taxonomy" id="215243"/>
    <lineage>
        <taxon>Eukaryota</taxon>
        <taxon>Fungi</taxon>
        <taxon>Dikarya</taxon>
        <taxon>Ascomycota</taxon>
        <taxon>Pezizomycotina</taxon>
        <taxon>Eurotiomycetes</taxon>
        <taxon>Chaetothyriomycetidae</taxon>
        <taxon>Chaetothyriales</taxon>
        <taxon>Herpotrichiellaceae</taxon>
        <taxon>Exophiala</taxon>
    </lineage>
</organism>
<proteinExistence type="predicted"/>
<evidence type="ECO:0000256" key="1">
    <source>
        <dbReference type="SAM" id="Coils"/>
    </source>
</evidence>
<feature type="compositionally biased region" description="Acidic residues" evidence="2">
    <location>
        <begin position="574"/>
        <end position="583"/>
    </location>
</feature>
<dbReference type="HOGENOM" id="CLU_457106_0_0_1"/>
<dbReference type="VEuPathDB" id="FungiDB:PV06_05152"/>
<feature type="region of interest" description="Disordered" evidence="2">
    <location>
        <begin position="385"/>
        <end position="452"/>
    </location>
</feature>
<dbReference type="Proteomes" id="UP000053342">
    <property type="component" value="Unassembled WGS sequence"/>
</dbReference>
<keyword evidence="1" id="KW-0175">Coiled coil</keyword>
<sequence>MANQPIVPTPTVLTMDNQPVARTRPGEQSAGPPLKEVQSCAAWSDRDNTPGEHAYWFKVETSEFGGRKCLWAFLNALYSNSGSQVLEAAKPVPLIPRTPQVITHPPTGNRSSFFASMDYNRFNHQVGRPSRMANTYNPDNSQSFPATSSHHAFNMLPSNGMADVYHEPTNPFPPTMTNNVAPGYICNPHLPTAPLSDSDYDGFQGAFCQYKNDSVQGDAMTALQQRIATLEQDNNHLRALNDRLLREGRTISHRYAQMRNFFAFEVTNGGIQPINPHNPQYQQSAGILRRCDYLIAYYQGLKARINGDNNRNSTIPDNSPSQYFEVGLRHPNIQRQQQPTEIVDLTSVDDDVVAQDHFKNVTCLEGGHVPTGQIVGQAAPVSAPAAALQQANNTRCQRRRSRSESAEQTETSPATSSTNPTTSPLVSSTPEFSPPQVPDAGTSPPPPKKRATAAEFWAKTERWQGPLANLHLAKALGMKPSPEYAREISNRRDRDSLDLNIRMSERKKKESGWDTAASKRSSAAQKGAIAKPSVKEGAAVKGKSREKVAPKKTSGLTSALPQPIDEASSKADEDSSDLEACFEEYFRDEDAADVEDNEEGGCSIHSISPLAIEDGDGRPLPDYQEPADHQEDVGDGLDYLF</sequence>
<evidence type="ECO:0000313" key="3">
    <source>
        <dbReference type="EMBL" id="KIW44118.1"/>
    </source>
</evidence>
<feature type="compositionally biased region" description="Low complexity" evidence="2">
    <location>
        <begin position="385"/>
        <end position="395"/>
    </location>
</feature>